<evidence type="ECO:0000256" key="1">
    <source>
        <dbReference type="ARBA" id="ARBA00008834"/>
    </source>
</evidence>
<dbReference type="Pfam" id="PF00295">
    <property type="entry name" value="Glyco_hydro_28"/>
    <property type="match status" value="1"/>
</dbReference>
<dbReference type="AlphaFoldDB" id="A0A3P3XP21"/>
<dbReference type="EMBL" id="FWDO01000004">
    <property type="protein sequence ID" value="SLM17653.1"/>
    <property type="molecule type" value="Genomic_DNA"/>
</dbReference>
<sequence>MIADIAEFGGTGDGQTDNSKAFAAAIASLKRAGGGTLKVTRGTYLSGPIELFSNITLEIGASAVLQFLPDMQLYSPVLTRWEGIVCFGMHPLVFTRDAHDISLKGEGTIDGNGNPWWAALRHKKSVHQSCPVEPIEIALAEYNKDLIDQPSGGGGREMQFLRPPLVQFFRCSNITIEGLTFRNSPFWTIHPVFSDHVTIRDVFVQNPPDAPNTDGIDIDSCTNVRVENTTVDVGDDCIAIKAGAGERGLREGKASKQITIRNCHFKQGHGGVVIGSETAGGIHDVSVNDCTFEGTDRGIRLKTRRGRGGAVSGLRFRNLKMERVLCPVAINMYYRCGAKPEDKQALFSLKAEPLDSLTPSISDIEISGLEAQGCRASAGFIAGLPESPIGGLKMEQCHIGLAGHDMVPVSESEMFEGIPETSARGIRIRHASCEFRDVRVMGLGNQEKPFVNEEGAKIKIDMPAP</sequence>
<dbReference type="Gene3D" id="2.160.20.10">
    <property type="entry name" value="Single-stranded right-handed beta-helix, Pectin lyase-like"/>
    <property type="match status" value="1"/>
</dbReference>
<keyword evidence="3 4" id="KW-0326">Glycosidase</keyword>
<evidence type="ECO:0000313" key="5">
    <source>
        <dbReference type="EMBL" id="SLM17653.1"/>
    </source>
</evidence>
<organism evidence="5">
    <name type="scientific">uncultured spirochete</name>
    <dbReference type="NCBI Taxonomy" id="156406"/>
    <lineage>
        <taxon>Bacteria</taxon>
        <taxon>Pseudomonadati</taxon>
        <taxon>Spirochaetota</taxon>
        <taxon>Spirochaetia</taxon>
        <taxon>Spirochaetales</taxon>
        <taxon>environmental samples</taxon>
    </lineage>
</organism>
<dbReference type="EC" id="3.2.1.15" evidence="5"/>
<dbReference type="InterPro" id="IPR000743">
    <property type="entry name" value="Glyco_hydro_28"/>
</dbReference>
<evidence type="ECO:0000256" key="2">
    <source>
        <dbReference type="ARBA" id="ARBA00022801"/>
    </source>
</evidence>
<dbReference type="InterPro" id="IPR051801">
    <property type="entry name" value="GH28_Enzymes"/>
</dbReference>
<comment type="similarity">
    <text evidence="1 4">Belongs to the glycosyl hydrolase 28 family.</text>
</comment>
<dbReference type="InterPro" id="IPR006626">
    <property type="entry name" value="PbH1"/>
</dbReference>
<accession>A0A3P3XP21</accession>
<reference evidence="5" key="1">
    <citation type="submission" date="2017-02" db="EMBL/GenBank/DDBJ databases">
        <authorList>
            <person name="Regsiter A."/>
            <person name="William W."/>
        </authorList>
    </citation>
    <scope>NUCLEOTIDE SEQUENCE</scope>
    <source>
        <strain evidence="5">BdmA 4</strain>
    </source>
</reference>
<protein>
    <submittedName>
        <fullName evidence="5">Polygalacturonase</fullName>
        <ecNumber evidence="5">3.2.1.15</ecNumber>
    </submittedName>
</protein>
<dbReference type="PANTHER" id="PTHR31339">
    <property type="entry name" value="PECTIN LYASE-RELATED"/>
    <property type="match status" value="1"/>
</dbReference>
<evidence type="ECO:0000256" key="3">
    <source>
        <dbReference type="ARBA" id="ARBA00023295"/>
    </source>
</evidence>
<name>A0A3P3XP21_9SPIR</name>
<dbReference type="PANTHER" id="PTHR31339:SF9">
    <property type="entry name" value="PLASMIN AND FIBRONECTIN-BINDING PROTEIN A"/>
    <property type="match status" value="1"/>
</dbReference>
<dbReference type="GO" id="GO:0005975">
    <property type="term" value="P:carbohydrate metabolic process"/>
    <property type="evidence" value="ECO:0007669"/>
    <property type="project" value="InterPro"/>
</dbReference>
<dbReference type="GO" id="GO:0004650">
    <property type="term" value="F:polygalacturonase activity"/>
    <property type="evidence" value="ECO:0007669"/>
    <property type="project" value="UniProtKB-EC"/>
</dbReference>
<proteinExistence type="inferred from homology"/>
<dbReference type="PROSITE" id="PS00502">
    <property type="entry name" value="POLYGALACTURONASE"/>
    <property type="match status" value="1"/>
</dbReference>
<evidence type="ECO:0000256" key="4">
    <source>
        <dbReference type="RuleBase" id="RU361169"/>
    </source>
</evidence>
<dbReference type="InterPro" id="IPR012334">
    <property type="entry name" value="Pectin_lyas_fold"/>
</dbReference>
<gene>
    <name evidence="5" type="ORF">SPIRO4BDMA_40222</name>
</gene>
<dbReference type="SUPFAM" id="SSF51126">
    <property type="entry name" value="Pectin lyase-like"/>
    <property type="match status" value="1"/>
</dbReference>
<dbReference type="SMART" id="SM00710">
    <property type="entry name" value="PbH1"/>
    <property type="match status" value="4"/>
</dbReference>
<dbReference type="InterPro" id="IPR011050">
    <property type="entry name" value="Pectin_lyase_fold/virulence"/>
</dbReference>
<keyword evidence="2 4" id="KW-0378">Hydrolase</keyword>